<reference evidence="1 2" key="1">
    <citation type="journal article" date="2018" name="Nat. Ecol. Evol.">
        <title>Pezizomycetes genomes reveal the molecular basis of ectomycorrhizal truffle lifestyle.</title>
        <authorList>
            <person name="Murat C."/>
            <person name="Payen T."/>
            <person name="Noel B."/>
            <person name="Kuo A."/>
            <person name="Morin E."/>
            <person name="Chen J."/>
            <person name="Kohler A."/>
            <person name="Krizsan K."/>
            <person name="Balestrini R."/>
            <person name="Da Silva C."/>
            <person name="Montanini B."/>
            <person name="Hainaut M."/>
            <person name="Levati E."/>
            <person name="Barry K.W."/>
            <person name="Belfiori B."/>
            <person name="Cichocki N."/>
            <person name="Clum A."/>
            <person name="Dockter R.B."/>
            <person name="Fauchery L."/>
            <person name="Guy J."/>
            <person name="Iotti M."/>
            <person name="Le Tacon F."/>
            <person name="Lindquist E.A."/>
            <person name="Lipzen A."/>
            <person name="Malagnac F."/>
            <person name="Mello A."/>
            <person name="Molinier V."/>
            <person name="Miyauchi S."/>
            <person name="Poulain J."/>
            <person name="Riccioni C."/>
            <person name="Rubini A."/>
            <person name="Sitrit Y."/>
            <person name="Splivallo R."/>
            <person name="Traeger S."/>
            <person name="Wang M."/>
            <person name="Zifcakova L."/>
            <person name="Wipf D."/>
            <person name="Zambonelli A."/>
            <person name="Paolocci F."/>
            <person name="Nowrousian M."/>
            <person name="Ottonello S."/>
            <person name="Baldrian P."/>
            <person name="Spatafora J.W."/>
            <person name="Henrissat B."/>
            <person name="Nagy L.G."/>
            <person name="Aury J.M."/>
            <person name="Wincker P."/>
            <person name="Grigoriev I.V."/>
            <person name="Bonfante P."/>
            <person name="Martin F.M."/>
        </authorList>
    </citation>
    <scope>NUCLEOTIDE SEQUENCE [LARGE SCALE GENOMIC DNA]</scope>
    <source>
        <strain evidence="1 2">CCBAS932</strain>
    </source>
</reference>
<protein>
    <recommendedName>
        <fullName evidence="3">F-box domain-containing protein</fullName>
    </recommendedName>
</protein>
<evidence type="ECO:0000313" key="2">
    <source>
        <dbReference type="Proteomes" id="UP000277580"/>
    </source>
</evidence>
<dbReference type="AlphaFoldDB" id="A0A3N4KDK9"/>
<evidence type="ECO:0008006" key="3">
    <source>
        <dbReference type="Google" id="ProtNLM"/>
    </source>
</evidence>
<dbReference type="InterPro" id="IPR036047">
    <property type="entry name" value="F-box-like_dom_sf"/>
</dbReference>
<dbReference type="OrthoDB" id="5372947at2759"/>
<proteinExistence type="predicted"/>
<dbReference type="Proteomes" id="UP000277580">
    <property type="component" value="Unassembled WGS sequence"/>
</dbReference>
<dbReference type="SUPFAM" id="SSF81383">
    <property type="entry name" value="F-box domain"/>
    <property type="match status" value="1"/>
</dbReference>
<dbReference type="InParanoid" id="A0A3N4KDK9"/>
<organism evidence="1 2">
    <name type="scientific">Morchella conica CCBAS932</name>
    <dbReference type="NCBI Taxonomy" id="1392247"/>
    <lineage>
        <taxon>Eukaryota</taxon>
        <taxon>Fungi</taxon>
        <taxon>Dikarya</taxon>
        <taxon>Ascomycota</taxon>
        <taxon>Pezizomycotina</taxon>
        <taxon>Pezizomycetes</taxon>
        <taxon>Pezizales</taxon>
        <taxon>Morchellaceae</taxon>
        <taxon>Morchella</taxon>
    </lineage>
</organism>
<accession>A0A3N4KDK9</accession>
<evidence type="ECO:0000313" key="1">
    <source>
        <dbReference type="EMBL" id="RPB08616.1"/>
    </source>
</evidence>
<keyword evidence="2" id="KW-1185">Reference proteome</keyword>
<gene>
    <name evidence="1" type="ORF">P167DRAFT_578158</name>
</gene>
<name>A0A3N4KDK9_9PEZI</name>
<sequence>MSSLITTTTYVTLNDLPCEIILSILCLCTSYAELFNLSMVSETWRMTYNSMRPTILAAVTKNIVGPDAFDNLVIVLRYQSHTTINEHGAPVVDYPSVKAAMSERFVFNHEYCELVMESQRHYKQASSVFKSSVAWEHQFDVRLAKCRPDEELPMALFFEMWVAALRYGLESLADWSKHEENKEPMDNDKFLKYRVAAPCMLAGGFVAAPHWGKGVHSIYQECGSENCFFDVLLRAYGAEGHVLRLSKCSSHYTRLLSVDANGRLYSYNFTEFYDFLHDNPLEKAIEKYNLDSGWL</sequence>
<dbReference type="EMBL" id="ML119161">
    <property type="protein sequence ID" value="RPB08616.1"/>
    <property type="molecule type" value="Genomic_DNA"/>
</dbReference>